<dbReference type="AlphaFoldDB" id="A0A420HFH6"/>
<gene>
    <name evidence="1" type="ORF">OnM2_083006</name>
</gene>
<keyword evidence="2" id="KW-1185">Reference proteome</keyword>
<proteinExistence type="predicted"/>
<dbReference type="EMBL" id="MCFK01008353">
    <property type="protein sequence ID" value="RKF56181.1"/>
    <property type="molecule type" value="Genomic_DNA"/>
</dbReference>
<dbReference type="Proteomes" id="UP000286134">
    <property type="component" value="Unassembled WGS sequence"/>
</dbReference>
<organism evidence="1 2">
    <name type="scientific">Erysiphe neolycopersici</name>
    <dbReference type="NCBI Taxonomy" id="212602"/>
    <lineage>
        <taxon>Eukaryota</taxon>
        <taxon>Fungi</taxon>
        <taxon>Dikarya</taxon>
        <taxon>Ascomycota</taxon>
        <taxon>Pezizomycotina</taxon>
        <taxon>Leotiomycetes</taxon>
        <taxon>Erysiphales</taxon>
        <taxon>Erysiphaceae</taxon>
        <taxon>Erysiphe</taxon>
    </lineage>
</organism>
<dbReference type="STRING" id="212602.A0A420HFH6"/>
<sequence length="85" mass="9550">MIIENLAKSLEPLGPFIISEYCGEMQKSYTIRQISGKPIPRYFHGDLLKPFQLREGYIVTSEEAGNAVFKIPREQGTISGSFPKS</sequence>
<accession>A0A420HFH6</accession>
<comment type="caution">
    <text evidence="1">The sequence shown here is derived from an EMBL/GenBank/DDBJ whole genome shotgun (WGS) entry which is preliminary data.</text>
</comment>
<reference evidence="1 2" key="1">
    <citation type="journal article" date="2018" name="BMC Genomics">
        <title>Comparative genome analyses reveal sequence features reflecting distinct modes of host-adaptation between dicot and monocot powdery mildew.</title>
        <authorList>
            <person name="Wu Y."/>
            <person name="Ma X."/>
            <person name="Pan Z."/>
            <person name="Kale S.D."/>
            <person name="Song Y."/>
            <person name="King H."/>
            <person name="Zhang Q."/>
            <person name="Presley C."/>
            <person name="Deng X."/>
            <person name="Wei C.I."/>
            <person name="Xiao S."/>
        </authorList>
    </citation>
    <scope>NUCLEOTIDE SEQUENCE [LARGE SCALE GENOMIC DNA]</scope>
    <source>
        <strain evidence="1">UMSG2</strain>
    </source>
</reference>
<protein>
    <submittedName>
        <fullName evidence="1">Uncharacterized protein</fullName>
    </submittedName>
</protein>
<evidence type="ECO:0000313" key="1">
    <source>
        <dbReference type="EMBL" id="RKF56181.1"/>
    </source>
</evidence>
<name>A0A420HFH6_9PEZI</name>
<evidence type="ECO:0000313" key="2">
    <source>
        <dbReference type="Proteomes" id="UP000286134"/>
    </source>
</evidence>